<dbReference type="SUPFAM" id="SSF46955">
    <property type="entry name" value="Putative DNA-binding domain"/>
    <property type="match status" value="1"/>
</dbReference>
<dbReference type="InterPro" id="IPR041657">
    <property type="entry name" value="HTH_17"/>
</dbReference>
<gene>
    <name evidence="2" type="ORF">Thi970DRAFT_03443</name>
</gene>
<organism evidence="2 3">
    <name type="scientific">Thiorhodovibrio frisius</name>
    <dbReference type="NCBI Taxonomy" id="631362"/>
    <lineage>
        <taxon>Bacteria</taxon>
        <taxon>Pseudomonadati</taxon>
        <taxon>Pseudomonadota</taxon>
        <taxon>Gammaproteobacteria</taxon>
        <taxon>Chromatiales</taxon>
        <taxon>Chromatiaceae</taxon>
        <taxon>Thiorhodovibrio</taxon>
    </lineage>
</organism>
<accession>H8Z7C3</accession>
<sequence length="63" mass="7356">MNNSEENFLLDTKQAAAYLNISPSTLETWRVRKTCIIPYLKLGKSVRYRKQDLDSYIESMVVN</sequence>
<reference evidence="3" key="1">
    <citation type="submission" date="2011-06" db="EMBL/GenBank/DDBJ databases">
        <authorList>
            <consortium name="US DOE Joint Genome Institute (JGI-PGF)"/>
            <person name="Lucas S."/>
            <person name="Han J."/>
            <person name="Lapidus A."/>
            <person name="Cheng J.-F."/>
            <person name="Goodwin L."/>
            <person name="Pitluck S."/>
            <person name="Peters L."/>
            <person name="Land M.L."/>
            <person name="Hauser L."/>
            <person name="Vogl K."/>
            <person name="Liu Z."/>
            <person name="Overmann J."/>
            <person name="Frigaard N.-U."/>
            <person name="Bryant D.A."/>
            <person name="Woyke T.J."/>
        </authorList>
    </citation>
    <scope>NUCLEOTIDE SEQUENCE [LARGE SCALE GENOMIC DNA]</scope>
    <source>
        <strain evidence="3">970</strain>
    </source>
</reference>
<dbReference type="EMBL" id="JH603170">
    <property type="protein sequence ID" value="EIC19839.1"/>
    <property type="molecule type" value="Genomic_DNA"/>
</dbReference>
<dbReference type="AlphaFoldDB" id="H8Z7C3"/>
<dbReference type="Pfam" id="PF12728">
    <property type="entry name" value="HTH_17"/>
    <property type="match status" value="1"/>
</dbReference>
<dbReference type="Proteomes" id="UP000002964">
    <property type="component" value="Unassembled WGS sequence"/>
</dbReference>
<feature type="domain" description="Helix-turn-helix" evidence="1">
    <location>
        <begin position="9"/>
        <end position="59"/>
    </location>
</feature>
<dbReference type="HOGENOM" id="CLU_140176_9_3_6"/>
<dbReference type="NCBIfam" id="TIGR01764">
    <property type="entry name" value="excise"/>
    <property type="match status" value="1"/>
</dbReference>
<protein>
    <submittedName>
        <fullName evidence="2">DNA-binding protein, excisionase family</fullName>
    </submittedName>
</protein>
<name>H8Z7C3_9GAMM</name>
<evidence type="ECO:0000313" key="3">
    <source>
        <dbReference type="Proteomes" id="UP000002964"/>
    </source>
</evidence>
<proteinExistence type="predicted"/>
<dbReference type="InterPro" id="IPR010093">
    <property type="entry name" value="SinI_DNA-bd"/>
</dbReference>
<dbReference type="OrthoDB" id="8537306at2"/>
<evidence type="ECO:0000313" key="2">
    <source>
        <dbReference type="EMBL" id="EIC19839.1"/>
    </source>
</evidence>
<evidence type="ECO:0000259" key="1">
    <source>
        <dbReference type="Pfam" id="PF12728"/>
    </source>
</evidence>
<dbReference type="RefSeq" id="WP_009150242.1">
    <property type="nucleotide sequence ID" value="NZ_CP121471.1"/>
</dbReference>
<dbReference type="InterPro" id="IPR009061">
    <property type="entry name" value="DNA-bd_dom_put_sf"/>
</dbReference>
<dbReference type="STRING" id="631362.Thi970DRAFT_03443"/>
<reference evidence="2 3" key="2">
    <citation type="submission" date="2011-11" db="EMBL/GenBank/DDBJ databases">
        <authorList>
            <consortium name="US DOE Joint Genome Institute"/>
            <person name="Lucas S."/>
            <person name="Han J."/>
            <person name="Lapidus A."/>
            <person name="Cheng J.-F."/>
            <person name="Goodwin L."/>
            <person name="Pitluck S."/>
            <person name="Peters L."/>
            <person name="Ovchinnikova G."/>
            <person name="Zhang X."/>
            <person name="Detter J.C."/>
            <person name="Han C."/>
            <person name="Tapia R."/>
            <person name="Land M."/>
            <person name="Hauser L."/>
            <person name="Kyrpides N."/>
            <person name="Ivanova N."/>
            <person name="Pagani I."/>
            <person name="Vogl K."/>
            <person name="Liu Z."/>
            <person name="Overmann J."/>
            <person name="Frigaard N.-U."/>
            <person name="Bryant D."/>
            <person name="Woyke T."/>
        </authorList>
    </citation>
    <scope>NUCLEOTIDE SEQUENCE [LARGE SCALE GENOMIC DNA]</scope>
    <source>
        <strain evidence="2 3">970</strain>
    </source>
</reference>
<dbReference type="GO" id="GO:0003677">
    <property type="term" value="F:DNA binding"/>
    <property type="evidence" value="ECO:0007669"/>
    <property type="project" value="UniProtKB-KW"/>
</dbReference>
<keyword evidence="3" id="KW-1185">Reference proteome</keyword>
<keyword evidence="2" id="KW-0238">DNA-binding</keyword>